<feature type="transmembrane region" description="Helical" evidence="1">
    <location>
        <begin position="199"/>
        <end position="216"/>
    </location>
</feature>
<evidence type="ECO:0000256" key="1">
    <source>
        <dbReference type="SAM" id="Phobius"/>
    </source>
</evidence>
<keyword evidence="1" id="KW-0812">Transmembrane</keyword>
<keyword evidence="1" id="KW-1133">Transmembrane helix</keyword>
<dbReference type="EMBL" id="JAZGSY010000401">
    <property type="protein sequence ID" value="KAL1836518.1"/>
    <property type="molecule type" value="Genomic_DNA"/>
</dbReference>
<gene>
    <name evidence="3" type="ORF">VTJ49DRAFT_5058</name>
</gene>
<sequence length="260" mass="30235">MSFAELQRMRLRELQCKLVKSMVDMRIDPQIPVDWEGDLKEYSKHLTPRMSRNPRHWIAEEFTTCKVFPNMLCHFNEVQAVRDYDFMTECSQRDNDPFAVTAERVTDDEIMQRAAWIRNVWQTDRDYEGLDPIEPLKTRFGTESWESERNPIGGTRYDSERMKWYTGFYKRLWFSLFGGAFLLAPMWIMVLHTTRNTCLITTTVFVVAFGTILAWRVEKLADVLTGTLAYAAVLVVFVGLAIEGEGAVEVSVAESRFRSV</sequence>
<reference evidence="3 4" key="1">
    <citation type="journal article" date="2024" name="Commun. Biol.">
        <title>Comparative genomic analysis of thermophilic fungi reveals convergent evolutionary adaptations and gene losses.</title>
        <authorList>
            <person name="Steindorff A.S."/>
            <person name="Aguilar-Pontes M.V."/>
            <person name="Robinson A.J."/>
            <person name="Andreopoulos B."/>
            <person name="LaButti K."/>
            <person name="Kuo A."/>
            <person name="Mondo S."/>
            <person name="Riley R."/>
            <person name="Otillar R."/>
            <person name="Haridas S."/>
            <person name="Lipzen A."/>
            <person name="Grimwood J."/>
            <person name="Schmutz J."/>
            <person name="Clum A."/>
            <person name="Reid I.D."/>
            <person name="Moisan M.C."/>
            <person name="Butler G."/>
            <person name="Nguyen T.T.M."/>
            <person name="Dewar K."/>
            <person name="Conant G."/>
            <person name="Drula E."/>
            <person name="Henrissat B."/>
            <person name="Hansel C."/>
            <person name="Singer S."/>
            <person name="Hutchinson M.I."/>
            <person name="de Vries R.P."/>
            <person name="Natvig D.O."/>
            <person name="Powell A.J."/>
            <person name="Tsang A."/>
            <person name="Grigoriev I.V."/>
        </authorList>
    </citation>
    <scope>NUCLEOTIDE SEQUENCE [LARGE SCALE GENOMIC DNA]</scope>
    <source>
        <strain evidence="3 4">CBS 620.91</strain>
    </source>
</reference>
<name>A0ABR3V408_HUMIN</name>
<feature type="domain" description="DUF6594" evidence="2">
    <location>
        <begin position="115"/>
        <end position="235"/>
    </location>
</feature>
<accession>A0ABR3V408</accession>
<evidence type="ECO:0000313" key="4">
    <source>
        <dbReference type="Proteomes" id="UP001583172"/>
    </source>
</evidence>
<feature type="transmembrane region" description="Helical" evidence="1">
    <location>
        <begin position="223"/>
        <end position="242"/>
    </location>
</feature>
<feature type="transmembrane region" description="Helical" evidence="1">
    <location>
        <begin position="172"/>
        <end position="193"/>
    </location>
</feature>
<comment type="caution">
    <text evidence="3">The sequence shown here is derived from an EMBL/GenBank/DDBJ whole genome shotgun (WGS) entry which is preliminary data.</text>
</comment>
<organism evidence="3 4">
    <name type="scientific">Humicola insolens</name>
    <name type="common">Soft-rot fungus</name>
    <dbReference type="NCBI Taxonomy" id="85995"/>
    <lineage>
        <taxon>Eukaryota</taxon>
        <taxon>Fungi</taxon>
        <taxon>Dikarya</taxon>
        <taxon>Ascomycota</taxon>
        <taxon>Pezizomycotina</taxon>
        <taxon>Sordariomycetes</taxon>
        <taxon>Sordariomycetidae</taxon>
        <taxon>Sordariales</taxon>
        <taxon>Chaetomiaceae</taxon>
        <taxon>Mycothermus</taxon>
    </lineage>
</organism>
<keyword evidence="4" id="KW-1185">Reference proteome</keyword>
<protein>
    <recommendedName>
        <fullName evidence="2">DUF6594 domain-containing protein</fullName>
    </recommendedName>
</protein>
<dbReference type="InterPro" id="IPR046529">
    <property type="entry name" value="DUF6594"/>
</dbReference>
<proteinExistence type="predicted"/>
<dbReference type="Pfam" id="PF20237">
    <property type="entry name" value="DUF6594"/>
    <property type="match status" value="1"/>
</dbReference>
<evidence type="ECO:0000259" key="2">
    <source>
        <dbReference type="Pfam" id="PF20237"/>
    </source>
</evidence>
<keyword evidence="1" id="KW-0472">Membrane</keyword>
<dbReference type="Proteomes" id="UP001583172">
    <property type="component" value="Unassembled WGS sequence"/>
</dbReference>
<evidence type="ECO:0000313" key="3">
    <source>
        <dbReference type="EMBL" id="KAL1836518.1"/>
    </source>
</evidence>